<organism evidence="13 14">
    <name type="scientific">Coptotermes formosanus</name>
    <name type="common">Formosan subterranean termite</name>
    <dbReference type="NCBI Taxonomy" id="36987"/>
    <lineage>
        <taxon>Eukaryota</taxon>
        <taxon>Metazoa</taxon>
        <taxon>Ecdysozoa</taxon>
        <taxon>Arthropoda</taxon>
        <taxon>Hexapoda</taxon>
        <taxon>Insecta</taxon>
        <taxon>Pterygota</taxon>
        <taxon>Neoptera</taxon>
        <taxon>Polyneoptera</taxon>
        <taxon>Dictyoptera</taxon>
        <taxon>Blattodea</taxon>
        <taxon>Blattoidea</taxon>
        <taxon>Termitoidae</taxon>
        <taxon>Rhinotermitidae</taxon>
        <taxon>Coptotermes</taxon>
    </lineage>
</organism>
<dbReference type="GO" id="GO:0035091">
    <property type="term" value="F:phosphatidylinositol binding"/>
    <property type="evidence" value="ECO:0007669"/>
    <property type="project" value="InterPro"/>
</dbReference>
<dbReference type="InterPro" id="IPR037903">
    <property type="entry name" value="MONaKA_PX"/>
</dbReference>
<dbReference type="Pfam" id="PF00787">
    <property type="entry name" value="PX"/>
    <property type="match status" value="1"/>
</dbReference>
<dbReference type="PANTHER" id="PTHR22999:SF40">
    <property type="entry name" value="PX DOMAIN-CONTAINING PROTEIN KINASE-LIKE PROTEIN"/>
    <property type="match status" value="1"/>
</dbReference>
<name>A0A6L2Q3J3_COPFO</name>
<keyword evidence="5" id="KW-0472">Membrane</keyword>
<keyword evidence="6" id="KW-0009">Actin-binding</keyword>
<dbReference type="SUPFAM" id="SSF64268">
    <property type="entry name" value="PX domain"/>
    <property type="match status" value="1"/>
</dbReference>
<keyword evidence="14" id="KW-1185">Reference proteome</keyword>
<dbReference type="GO" id="GO:0043271">
    <property type="term" value="P:negative regulation of monoatomic ion transport"/>
    <property type="evidence" value="ECO:0007669"/>
    <property type="project" value="TreeGrafter"/>
</dbReference>
<dbReference type="AlphaFoldDB" id="A0A6L2Q3J3"/>
<dbReference type="InterPro" id="IPR051837">
    <property type="entry name" value="SortingNexin/PXDomain-PKLike"/>
</dbReference>
<evidence type="ECO:0000313" key="13">
    <source>
        <dbReference type="EMBL" id="GFG38112.1"/>
    </source>
</evidence>
<dbReference type="InterPro" id="IPR000719">
    <property type="entry name" value="Prot_kinase_dom"/>
</dbReference>
<feature type="compositionally biased region" description="Low complexity" evidence="10">
    <location>
        <begin position="471"/>
        <end position="484"/>
    </location>
</feature>
<dbReference type="GO" id="GO:0045022">
    <property type="term" value="P:early endosome to late endosome transport"/>
    <property type="evidence" value="ECO:0007669"/>
    <property type="project" value="TreeGrafter"/>
</dbReference>
<proteinExistence type="predicted"/>
<dbReference type="GO" id="GO:0003779">
    <property type="term" value="F:actin binding"/>
    <property type="evidence" value="ECO:0007669"/>
    <property type="project" value="UniProtKB-KW"/>
</dbReference>
<dbReference type="CDD" id="cd06871">
    <property type="entry name" value="PX_MONaKA"/>
    <property type="match status" value="1"/>
</dbReference>
<protein>
    <recommendedName>
        <fullName evidence="8">PX domain-containing protein kinase-like protein</fullName>
    </recommendedName>
    <alternativeName>
        <fullName evidence="9">Modulator of Na,K-ATPase</fullName>
    </alternativeName>
</protein>
<dbReference type="InterPro" id="IPR036871">
    <property type="entry name" value="PX_dom_sf"/>
</dbReference>
<evidence type="ECO:0000256" key="5">
    <source>
        <dbReference type="ARBA" id="ARBA00023136"/>
    </source>
</evidence>
<reference evidence="14" key="1">
    <citation type="submission" date="2020-01" db="EMBL/GenBank/DDBJ databases">
        <title>Draft genome sequence of the Termite Coptotermes fromosanus.</title>
        <authorList>
            <person name="Itakura S."/>
            <person name="Yosikawa Y."/>
            <person name="Umezawa K."/>
        </authorList>
    </citation>
    <scope>NUCLEOTIDE SEQUENCE [LARGE SCALE GENOMIC DNA]</scope>
</reference>
<evidence type="ECO:0000256" key="6">
    <source>
        <dbReference type="ARBA" id="ARBA00023203"/>
    </source>
</evidence>
<dbReference type="PROSITE" id="PS50011">
    <property type="entry name" value="PROTEIN_KINASE_DOM"/>
    <property type="match status" value="1"/>
</dbReference>
<evidence type="ECO:0000256" key="3">
    <source>
        <dbReference type="ARBA" id="ARBA00022475"/>
    </source>
</evidence>
<evidence type="ECO:0000259" key="11">
    <source>
        <dbReference type="PROSITE" id="PS50011"/>
    </source>
</evidence>
<evidence type="ECO:0000256" key="2">
    <source>
        <dbReference type="ARBA" id="ARBA00004496"/>
    </source>
</evidence>
<dbReference type="Proteomes" id="UP000502823">
    <property type="component" value="Unassembled WGS sequence"/>
</dbReference>
<evidence type="ECO:0000256" key="9">
    <source>
        <dbReference type="ARBA" id="ARBA00076739"/>
    </source>
</evidence>
<evidence type="ECO:0000313" key="14">
    <source>
        <dbReference type="Proteomes" id="UP000502823"/>
    </source>
</evidence>
<dbReference type="GO" id="GO:0005524">
    <property type="term" value="F:ATP binding"/>
    <property type="evidence" value="ECO:0007669"/>
    <property type="project" value="InterPro"/>
</dbReference>
<evidence type="ECO:0000256" key="4">
    <source>
        <dbReference type="ARBA" id="ARBA00022490"/>
    </source>
</evidence>
<feature type="compositionally biased region" description="Low complexity" evidence="10">
    <location>
        <begin position="496"/>
        <end position="513"/>
    </location>
</feature>
<dbReference type="GO" id="GO:0006622">
    <property type="term" value="P:protein targeting to lysosome"/>
    <property type="evidence" value="ECO:0007669"/>
    <property type="project" value="TreeGrafter"/>
</dbReference>
<dbReference type="GO" id="GO:0005769">
    <property type="term" value="C:early endosome"/>
    <property type="evidence" value="ECO:0007669"/>
    <property type="project" value="TreeGrafter"/>
</dbReference>
<comment type="subcellular location">
    <subcellularLocation>
        <location evidence="1">Cell membrane</location>
        <topology evidence="1">Peripheral membrane protein</topology>
    </subcellularLocation>
    <subcellularLocation>
        <location evidence="2">Cytoplasm</location>
    </subcellularLocation>
</comment>
<dbReference type="PANTHER" id="PTHR22999">
    <property type="entry name" value="PX SERINE/THREONINE KINASE PXK"/>
    <property type="match status" value="1"/>
</dbReference>
<comment type="function">
    <text evidence="7">Binds to and modulates brain Na,K-ATPase subunits ATP1B1 and ATP1B3 and may thereby participate in the regulation of electrical excitability and synaptic transmission. May not display kinase activity.</text>
</comment>
<feature type="region of interest" description="Disordered" evidence="10">
    <location>
        <begin position="463"/>
        <end position="537"/>
    </location>
</feature>
<evidence type="ECO:0000256" key="1">
    <source>
        <dbReference type="ARBA" id="ARBA00004202"/>
    </source>
</evidence>
<evidence type="ECO:0000256" key="7">
    <source>
        <dbReference type="ARBA" id="ARBA00054468"/>
    </source>
</evidence>
<evidence type="ECO:0000259" key="12">
    <source>
        <dbReference type="PROSITE" id="PS50195"/>
    </source>
</evidence>
<dbReference type="InterPro" id="IPR001683">
    <property type="entry name" value="PX_dom"/>
</dbReference>
<feature type="region of interest" description="Disordered" evidence="10">
    <location>
        <begin position="587"/>
        <end position="608"/>
    </location>
</feature>
<dbReference type="FunFam" id="3.30.1520.10:FF:000010">
    <property type="entry name" value="PX domain-containing protein kinase-like protein isoform X6"/>
    <property type="match status" value="1"/>
</dbReference>
<dbReference type="Gene3D" id="1.10.510.10">
    <property type="entry name" value="Transferase(Phosphotransferase) domain 1"/>
    <property type="match status" value="1"/>
</dbReference>
<dbReference type="GO" id="GO:0004672">
    <property type="term" value="F:protein kinase activity"/>
    <property type="evidence" value="ECO:0007669"/>
    <property type="project" value="InterPro"/>
</dbReference>
<keyword evidence="3" id="KW-1003">Cell membrane</keyword>
<dbReference type="GO" id="GO:0005886">
    <property type="term" value="C:plasma membrane"/>
    <property type="evidence" value="ECO:0007669"/>
    <property type="project" value="UniProtKB-SubCell"/>
</dbReference>
<gene>
    <name evidence="13" type="ORF">Cfor_07282</name>
</gene>
<dbReference type="FunFam" id="1.10.510.10:FF:000830">
    <property type="entry name" value="PX domain-containing serine/threonine kinase"/>
    <property type="match status" value="1"/>
</dbReference>
<keyword evidence="4" id="KW-0963">Cytoplasm</keyword>
<feature type="domain" description="Protein kinase" evidence="11">
    <location>
        <begin position="88"/>
        <end position="396"/>
    </location>
</feature>
<dbReference type="InParanoid" id="A0A6L2Q3J3"/>
<dbReference type="PROSITE" id="PS50195">
    <property type="entry name" value="PX"/>
    <property type="match status" value="1"/>
</dbReference>
<dbReference type="FunCoup" id="A0A6L2Q3J3">
    <property type="interactions" value="1014"/>
</dbReference>
<dbReference type="InterPro" id="IPR011009">
    <property type="entry name" value="Kinase-like_dom_sf"/>
</dbReference>
<dbReference type="SMART" id="SM00220">
    <property type="entry name" value="S_TKc"/>
    <property type="match status" value="1"/>
</dbReference>
<dbReference type="Gene3D" id="3.30.1520.10">
    <property type="entry name" value="Phox-like domain"/>
    <property type="match status" value="1"/>
</dbReference>
<dbReference type="OrthoDB" id="41200at2759"/>
<sequence length="653" mass="73646">MAVFEKKHPRKVFLDDTEVLTCVFESAQNIHGHTEYIVRVQRGPLPEKTWHIHKRYNDFVSLHNLLQISGLNLPLPPKKLIGNMEREFIAERQTGLQNYLNIILMNPILASSLPVRKFLDPDNYATPFQELALQHVSMTLRSEVNYEVIKPVPEIGWRLRKHYFLVKSHINPKEELLLSWAEHGPDKYLDDRDLQGVFKSMANVQHPYIQGIEFLNCSGAGGFVVRELNNAGSLRDLLCTAKPKQQFMKKYGNPRQYRPLSESDMACFGRQILEVLRFLSEKGLPFGHLHTGNILLENGRVKLLDIENGVLGLPSYYRPYFVQHRKIHTLEAVDVYCFGHVLYEMAFGHPLHESVCDIFPSSCPPLLKSVLESILSTEACKGGVPTIAALLTHPFFNSTELSSSHQLANSQHCDRPHLKFSSHVKEALKVAHQKIETRLKDEQKMVRHQKRLLRVQELLTNEEEKKKRKQQQQLQKQQQQQQQLISNGKSPERSESPNSTSTATSAGTVTPPSGFIEFSSSPAPPVPSTPSPVQLVPSSAPKRAALLGSICNFNKATLRRTVTRASSDSMLHLLAWDEERGKRKTPVTEVGPACFNGSPSSSGTRDITEKEGNQCGGHIGFVLSLLYCMTLMMTGYLSKHVGPNIMKILSFKS</sequence>
<dbReference type="GO" id="GO:0005770">
    <property type="term" value="C:late endosome"/>
    <property type="evidence" value="ECO:0007669"/>
    <property type="project" value="TreeGrafter"/>
</dbReference>
<accession>A0A6L2Q3J3</accession>
<dbReference type="SUPFAM" id="SSF56112">
    <property type="entry name" value="Protein kinase-like (PK-like)"/>
    <property type="match status" value="1"/>
</dbReference>
<comment type="caution">
    <text evidence="13">The sequence shown here is derived from an EMBL/GenBank/DDBJ whole genome shotgun (WGS) entry which is preliminary data.</text>
</comment>
<evidence type="ECO:0000256" key="8">
    <source>
        <dbReference type="ARBA" id="ARBA00069935"/>
    </source>
</evidence>
<dbReference type="GO" id="GO:0008333">
    <property type="term" value="P:endosome to lysosome transport"/>
    <property type="evidence" value="ECO:0007669"/>
    <property type="project" value="TreeGrafter"/>
</dbReference>
<feature type="domain" description="PX" evidence="12">
    <location>
        <begin position="14"/>
        <end position="126"/>
    </location>
</feature>
<evidence type="ECO:0000256" key="10">
    <source>
        <dbReference type="SAM" id="MobiDB-lite"/>
    </source>
</evidence>
<dbReference type="EMBL" id="BLKM01012980">
    <property type="protein sequence ID" value="GFG38112.1"/>
    <property type="molecule type" value="Genomic_DNA"/>
</dbReference>
<dbReference type="SMART" id="SM00312">
    <property type="entry name" value="PX"/>
    <property type="match status" value="1"/>
</dbReference>